<gene>
    <name evidence="2" type="ORF">Q8791_20155</name>
</gene>
<feature type="domain" description="HTH cro/C1-type" evidence="1">
    <location>
        <begin position="12"/>
        <end position="65"/>
    </location>
</feature>
<dbReference type="SMART" id="SM00530">
    <property type="entry name" value="HTH_XRE"/>
    <property type="match status" value="1"/>
</dbReference>
<name>A0ABU7KBC6_9ACTN</name>
<dbReference type="RefSeq" id="WP_330093310.1">
    <property type="nucleotide sequence ID" value="NZ_JAUZMY010000020.1"/>
</dbReference>
<dbReference type="InterPro" id="IPR010982">
    <property type="entry name" value="Lambda_DNA-bd_dom_sf"/>
</dbReference>
<reference evidence="2 3" key="1">
    <citation type="submission" date="2023-08" db="EMBL/GenBank/DDBJ databases">
        <authorList>
            <person name="Girao M."/>
            <person name="Carvalho M.F."/>
        </authorList>
    </citation>
    <scope>NUCLEOTIDE SEQUENCE [LARGE SCALE GENOMIC DNA]</scope>
    <source>
        <strain evidence="2 3">CT-R113</strain>
    </source>
</reference>
<dbReference type="Proteomes" id="UP001356095">
    <property type="component" value="Unassembled WGS sequence"/>
</dbReference>
<dbReference type="Pfam" id="PF13560">
    <property type="entry name" value="HTH_31"/>
    <property type="match status" value="1"/>
</dbReference>
<dbReference type="Pfam" id="PF19054">
    <property type="entry name" value="DUF5753"/>
    <property type="match status" value="1"/>
</dbReference>
<dbReference type="Gene3D" id="1.10.260.40">
    <property type="entry name" value="lambda repressor-like DNA-binding domains"/>
    <property type="match status" value="1"/>
</dbReference>
<dbReference type="PROSITE" id="PS50943">
    <property type="entry name" value="HTH_CROC1"/>
    <property type="match status" value="1"/>
</dbReference>
<dbReference type="InterPro" id="IPR043917">
    <property type="entry name" value="DUF5753"/>
</dbReference>
<dbReference type="CDD" id="cd00093">
    <property type="entry name" value="HTH_XRE"/>
    <property type="match status" value="1"/>
</dbReference>
<organism evidence="2 3">
    <name type="scientific">Nocardiopsis codii</name>
    <dbReference type="NCBI Taxonomy" id="3065942"/>
    <lineage>
        <taxon>Bacteria</taxon>
        <taxon>Bacillati</taxon>
        <taxon>Actinomycetota</taxon>
        <taxon>Actinomycetes</taxon>
        <taxon>Streptosporangiales</taxon>
        <taxon>Nocardiopsidaceae</taxon>
        <taxon>Nocardiopsis</taxon>
    </lineage>
</organism>
<dbReference type="SUPFAM" id="SSF47413">
    <property type="entry name" value="lambda repressor-like DNA-binding domains"/>
    <property type="match status" value="1"/>
</dbReference>
<evidence type="ECO:0000313" key="3">
    <source>
        <dbReference type="Proteomes" id="UP001356095"/>
    </source>
</evidence>
<proteinExistence type="predicted"/>
<sequence>MDSARERFGLLVRKYRLQAGMTQQELAQAAVIAQSTVSELERGMKGTRREQVVRIDRALIAHDVLLNSWDTAFSPSGMNTYFRDVAEAEQTAVEIREYALGLVPGLFQVAAYARVVSQIGSPHASPDAIEQIVAARLKRQEIFKRPHPPRVTVLLDETVLLRGFSDPDVMPTQIGHLIAESHRPRVTIQVVPMRTEGHAGLGGAFMLSSAPDRGTFAYVEGHKAGMSLKEPEIVASYDRTFAELRSAALPVPASRSLMERIRGGNA</sequence>
<evidence type="ECO:0000313" key="2">
    <source>
        <dbReference type="EMBL" id="MEE2039538.1"/>
    </source>
</evidence>
<dbReference type="InterPro" id="IPR001387">
    <property type="entry name" value="Cro/C1-type_HTH"/>
</dbReference>
<accession>A0ABU7KBC6</accession>
<evidence type="ECO:0000259" key="1">
    <source>
        <dbReference type="PROSITE" id="PS50943"/>
    </source>
</evidence>
<keyword evidence="3" id="KW-1185">Reference proteome</keyword>
<comment type="caution">
    <text evidence="2">The sequence shown here is derived from an EMBL/GenBank/DDBJ whole genome shotgun (WGS) entry which is preliminary data.</text>
</comment>
<protein>
    <submittedName>
        <fullName evidence="2">Helix-turn-helix transcriptional regulator</fullName>
    </submittedName>
</protein>
<dbReference type="EMBL" id="JAUZMY010000020">
    <property type="protein sequence ID" value="MEE2039538.1"/>
    <property type="molecule type" value="Genomic_DNA"/>
</dbReference>